<evidence type="ECO:0000313" key="2">
    <source>
        <dbReference type="EMBL" id="MFC6315373.1"/>
    </source>
</evidence>
<comment type="caution">
    <text evidence="2">The sequence shown here is derived from an EMBL/GenBank/DDBJ whole genome shotgun (WGS) entry which is preliminary data.</text>
</comment>
<feature type="signal peptide" evidence="1">
    <location>
        <begin position="1"/>
        <end position="25"/>
    </location>
</feature>
<keyword evidence="1" id="KW-0732">Signal</keyword>
<dbReference type="EMBL" id="JBHSSM010000017">
    <property type="protein sequence ID" value="MFC6315373.1"/>
    <property type="molecule type" value="Genomic_DNA"/>
</dbReference>
<dbReference type="PROSITE" id="PS51257">
    <property type="entry name" value="PROKAR_LIPOPROTEIN"/>
    <property type="match status" value="1"/>
</dbReference>
<evidence type="ECO:0000313" key="3">
    <source>
        <dbReference type="Proteomes" id="UP001596310"/>
    </source>
</evidence>
<dbReference type="Gene3D" id="3.40.190.10">
    <property type="entry name" value="Periplasmic binding protein-like II"/>
    <property type="match status" value="2"/>
</dbReference>
<dbReference type="Pfam" id="PF01547">
    <property type="entry name" value="SBP_bac_1"/>
    <property type="match status" value="1"/>
</dbReference>
<gene>
    <name evidence="2" type="ORF">ACFQHW_07345</name>
</gene>
<sequence length="525" mass="59951">MKKLWKSLALATSASALLFSLSACGSNGNKSSGDEKDGKSVTILTEDHSDVRPKSKDLWMWKEYEKMSGVKVDWTEVKDFGEKKNLLLSKKELPDAFYQTIWTNDEVVKYGTQGIFQPLEKLIPKYAPNLNKIMKKYPDVKKAMTTPDGHIYSLPYLSMDPMSGGRTFRLYINQKWLDKLGLEVPKTTEELKEVLTQFVTKDPNGNGKADEQGWYMNSGELPNSFEKIIDAAYGLDTAGRTAIDNMIYLDNDKLQLTVNSDKMKDVWKYENDLYSNKLIFKQAFAGVDSDKWVADASKDVVGLWSWVSPEMIGEAVRDNYTPINIIEGPNGDKGLVSQPPIMGTSAFMITKDAKDPKELLKWVDYFYSEEGSEFGFLGKEGVTYHVVDGKKVYVDKILNYDKGAQLGSYQYMNNVYAGFFPYLELPQKTKEEAWGEKPIEYTDFTDADVPKQLLPDFMSTPEESSEISTIMTDMRNYVEQARVKFVTGKWNFTTDWDNYVTQLNKIGADRLLKIRRTQYARYQKN</sequence>
<protein>
    <submittedName>
        <fullName evidence="2">Extracellular solute-binding protein</fullName>
    </submittedName>
</protein>
<dbReference type="InterPro" id="IPR006059">
    <property type="entry name" value="SBP"/>
</dbReference>
<dbReference type="PANTHER" id="PTHR43649">
    <property type="entry name" value="ARABINOSE-BINDING PROTEIN-RELATED"/>
    <property type="match status" value="1"/>
</dbReference>
<dbReference type="Proteomes" id="UP001596310">
    <property type="component" value="Unassembled WGS sequence"/>
</dbReference>
<proteinExistence type="predicted"/>
<evidence type="ECO:0000256" key="1">
    <source>
        <dbReference type="SAM" id="SignalP"/>
    </source>
</evidence>
<dbReference type="PANTHER" id="PTHR43649:SF17">
    <property type="entry name" value="ABC TRANSPORTER SOLUTE BINDING PROTEIN-SUGAR TRANSPORT"/>
    <property type="match status" value="1"/>
</dbReference>
<feature type="chain" id="PRO_5047501219" evidence="1">
    <location>
        <begin position="26"/>
        <end position="525"/>
    </location>
</feature>
<accession>A0ABW1UQN7</accession>
<organism evidence="2 3">
    <name type="scientific">Lapidilactobacillus achengensis</name>
    <dbReference type="NCBI Taxonomy" id="2486000"/>
    <lineage>
        <taxon>Bacteria</taxon>
        <taxon>Bacillati</taxon>
        <taxon>Bacillota</taxon>
        <taxon>Bacilli</taxon>
        <taxon>Lactobacillales</taxon>
        <taxon>Lactobacillaceae</taxon>
        <taxon>Lapidilactobacillus</taxon>
    </lineage>
</organism>
<dbReference type="RefSeq" id="WP_125597604.1">
    <property type="nucleotide sequence ID" value="NZ_JBHSSM010000017.1"/>
</dbReference>
<keyword evidence="3" id="KW-1185">Reference proteome</keyword>
<dbReference type="SUPFAM" id="SSF53850">
    <property type="entry name" value="Periplasmic binding protein-like II"/>
    <property type="match status" value="1"/>
</dbReference>
<dbReference type="InterPro" id="IPR050490">
    <property type="entry name" value="Bact_solute-bd_prot1"/>
</dbReference>
<reference evidence="3" key="1">
    <citation type="journal article" date="2019" name="Int. J. Syst. Evol. Microbiol.">
        <title>The Global Catalogue of Microorganisms (GCM) 10K type strain sequencing project: providing services to taxonomists for standard genome sequencing and annotation.</title>
        <authorList>
            <consortium name="The Broad Institute Genomics Platform"/>
            <consortium name="The Broad Institute Genome Sequencing Center for Infectious Disease"/>
            <person name="Wu L."/>
            <person name="Ma J."/>
        </authorList>
    </citation>
    <scope>NUCLEOTIDE SEQUENCE [LARGE SCALE GENOMIC DNA]</scope>
    <source>
        <strain evidence="3">CCM 8897</strain>
    </source>
</reference>
<name>A0ABW1UQN7_9LACO</name>